<sequence>MTAHDLPDLEAFEDCFVNNADLERVSGYLNRFNPIRVMRMEHMEIRHSAILAWLLDPVETHGFDDRFLRAFLSQALRRQSVRREPSALDVAQADLRDAEIRREKHNIDLFVTSPGNGWAFVIENKFHSKQHNGQLKRYLDHAKGEAEDAGLTLKHRGIFLTLHEEDPDENVGDDYVSLRYEDICNILDALMADGGVKVAPEVRQFISHYLEIIKDAAGMNEEQMKMEILAKQLYRKHKKVLNFIMEHGAVTEFTMAAESLFGSDLEYGDEVEIDGAQYMYSWNSDHQYSFIPVSWRKPLGGKDKIDIWEGCESWWARYPLICWFELYEDADGMKGRLRLFAEVGPLSNFEHRKKLIKGIKRAADRAGLGEVQFRADAEREGARYSKFLKSTANSILISDVSDLEVE</sequence>
<reference evidence="2" key="1">
    <citation type="journal article" date="2019" name="Int. J. Syst. Evol. Microbiol.">
        <title>The Global Catalogue of Microorganisms (GCM) 10K type strain sequencing project: providing services to taxonomists for standard genome sequencing and annotation.</title>
        <authorList>
            <consortium name="The Broad Institute Genomics Platform"/>
            <consortium name="The Broad Institute Genome Sequencing Center for Infectious Disease"/>
            <person name="Wu L."/>
            <person name="Ma J."/>
        </authorList>
    </citation>
    <scope>NUCLEOTIDE SEQUENCE [LARGE SCALE GENOMIC DNA]</scope>
    <source>
        <strain evidence="2">KCTC 42899</strain>
    </source>
</reference>
<comment type="caution">
    <text evidence="1">The sequence shown here is derived from an EMBL/GenBank/DDBJ whole genome shotgun (WGS) entry which is preliminary data.</text>
</comment>
<protein>
    <submittedName>
        <fullName evidence="1">PD-(D/E)XK nuclease family protein</fullName>
    </submittedName>
</protein>
<name>A0ABV7QX47_9RHOB</name>
<dbReference type="EMBL" id="JBHRXJ010000001">
    <property type="protein sequence ID" value="MFC3526535.1"/>
    <property type="molecule type" value="Genomic_DNA"/>
</dbReference>
<dbReference type="Pfam" id="PF14281">
    <property type="entry name" value="PDDEXK_4"/>
    <property type="match status" value="1"/>
</dbReference>
<proteinExistence type="predicted"/>
<evidence type="ECO:0000313" key="2">
    <source>
        <dbReference type="Proteomes" id="UP001595721"/>
    </source>
</evidence>
<gene>
    <name evidence="1" type="ORF">ACFOMH_00005</name>
</gene>
<accession>A0ABV7QX47</accession>
<dbReference type="Proteomes" id="UP001595721">
    <property type="component" value="Unassembled WGS sequence"/>
</dbReference>
<keyword evidence="2" id="KW-1185">Reference proteome</keyword>
<dbReference type="RefSeq" id="WP_377741803.1">
    <property type="nucleotide sequence ID" value="NZ_JBHRXJ010000001.1"/>
</dbReference>
<dbReference type="InterPro" id="IPR029470">
    <property type="entry name" value="PDDEXK_4"/>
</dbReference>
<evidence type="ECO:0000313" key="1">
    <source>
        <dbReference type="EMBL" id="MFC3526535.1"/>
    </source>
</evidence>
<organism evidence="1 2">
    <name type="scientific">Paracoccus mangrovi</name>
    <dbReference type="NCBI Taxonomy" id="1715645"/>
    <lineage>
        <taxon>Bacteria</taxon>
        <taxon>Pseudomonadati</taxon>
        <taxon>Pseudomonadota</taxon>
        <taxon>Alphaproteobacteria</taxon>
        <taxon>Rhodobacterales</taxon>
        <taxon>Paracoccaceae</taxon>
        <taxon>Paracoccus</taxon>
    </lineage>
</organism>